<protein>
    <submittedName>
        <fullName evidence="4">Class E sortase</fullName>
    </submittedName>
</protein>
<dbReference type="InterPro" id="IPR042003">
    <property type="entry name" value="Sortase_E"/>
</dbReference>
<dbReference type="NCBIfam" id="NF033747">
    <property type="entry name" value="class_E_sortase"/>
    <property type="match status" value="1"/>
</dbReference>
<keyword evidence="3" id="KW-0812">Transmembrane</keyword>
<comment type="caution">
    <text evidence="4">The sequence shown here is derived from an EMBL/GenBank/DDBJ whole genome shotgun (WGS) entry which is preliminary data.</text>
</comment>
<dbReference type="SUPFAM" id="SSF63817">
    <property type="entry name" value="Sortase"/>
    <property type="match status" value="1"/>
</dbReference>
<dbReference type="RefSeq" id="WP_141363648.1">
    <property type="nucleotide sequence ID" value="NZ_BAAAJL010000003.1"/>
</dbReference>
<dbReference type="Proteomes" id="UP000316612">
    <property type="component" value="Unassembled WGS sequence"/>
</dbReference>
<accession>A0A4Y4DM44</accession>
<dbReference type="AlphaFoldDB" id="A0A4Y4DM44"/>
<feature type="active site" description="Proton donor/acceptor" evidence="2">
    <location>
        <position position="152"/>
    </location>
</feature>
<dbReference type="Pfam" id="PF04203">
    <property type="entry name" value="Sortase"/>
    <property type="match status" value="1"/>
</dbReference>
<dbReference type="InterPro" id="IPR005754">
    <property type="entry name" value="Sortase"/>
</dbReference>
<keyword evidence="3" id="KW-1133">Transmembrane helix</keyword>
<evidence type="ECO:0000256" key="1">
    <source>
        <dbReference type="ARBA" id="ARBA00022801"/>
    </source>
</evidence>
<evidence type="ECO:0000256" key="2">
    <source>
        <dbReference type="PIRSR" id="PIRSR605754-1"/>
    </source>
</evidence>
<dbReference type="InterPro" id="IPR053465">
    <property type="entry name" value="Sortase_Class_E"/>
</dbReference>
<evidence type="ECO:0000313" key="4">
    <source>
        <dbReference type="EMBL" id="GED06006.1"/>
    </source>
</evidence>
<dbReference type="InterPro" id="IPR023365">
    <property type="entry name" value="Sortase_dom-sf"/>
</dbReference>
<reference evidence="4 5" key="1">
    <citation type="submission" date="2019-06" db="EMBL/GenBank/DDBJ databases">
        <title>Whole genome shotgun sequence of Glutamicibacter uratoxydans NBRC 15515.</title>
        <authorList>
            <person name="Hosoyama A."/>
            <person name="Uohara A."/>
            <person name="Ohji S."/>
            <person name="Ichikawa N."/>
        </authorList>
    </citation>
    <scope>NUCLEOTIDE SEQUENCE [LARGE SCALE GENOMIC DNA]</scope>
    <source>
        <strain evidence="4 5">NBRC 15515</strain>
    </source>
</reference>
<sequence>MNRAATATGRRAVRRRQSAGSRVVGFFGELLITLGIVLMLYVAWELWWTNIDSANAQNEVTSNLVQELGDVVIPEADHPQAEEEKDYGPAPITKIGPGETFGIMYFPSWGSSGIYHPVTEGVEDAVIDNLGIGHYPTTQQPGEKGNFAVAAHRQTHGQVFWDIDKLHEGDKIYLQTKKGYYTYTWYDTEIVEPSNGEVLLPVPHQWGMKPTESILTMTTCHPKYTTRQRMIAYSKLTDWRPLDAGPPSEIRDLVAKATS</sequence>
<keyword evidence="3" id="KW-0472">Membrane</keyword>
<gene>
    <name evidence="4" type="ORF">AUR04nite_15380</name>
</gene>
<feature type="transmembrane region" description="Helical" evidence="3">
    <location>
        <begin position="21"/>
        <end position="44"/>
    </location>
</feature>
<dbReference type="OrthoDB" id="5242879at2"/>
<feature type="active site" description="Acyl-thioester intermediate" evidence="2">
    <location>
        <position position="220"/>
    </location>
</feature>
<dbReference type="Gene3D" id="2.40.260.10">
    <property type="entry name" value="Sortase"/>
    <property type="match status" value="1"/>
</dbReference>
<dbReference type="GO" id="GO:0016787">
    <property type="term" value="F:hydrolase activity"/>
    <property type="evidence" value="ECO:0007669"/>
    <property type="project" value="UniProtKB-KW"/>
</dbReference>
<evidence type="ECO:0000313" key="5">
    <source>
        <dbReference type="Proteomes" id="UP000316612"/>
    </source>
</evidence>
<keyword evidence="1" id="KW-0378">Hydrolase</keyword>
<proteinExistence type="predicted"/>
<dbReference type="CDD" id="cd05830">
    <property type="entry name" value="Sortase_E"/>
    <property type="match status" value="1"/>
</dbReference>
<dbReference type="NCBIfam" id="TIGR01076">
    <property type="entry name" value="sortase_fam"/>
    <property type="match status" value="1"/>
</dbReference>
<keyword evidence="5" id="KW-1185">Reference proteome</keyword>
<dbReference type="EMBL" id="BJNY01000008">
    <property type="protein sequence ID" value="GED06006.1"/>
    <property type="molecule type" value="Genomic_DNA"/>
</dbReference>
<name>A0A4Y4DM44_GLUUR</name>
<evidence type="ECO:0000256" key="3">
    <source>
        <dbReference type="SAM" id="Phobius"/>
    </source>
</evidence>
<organism evidence="4 5">
    <name type="scientific">Glutamicibacter uratoxydans</name>
    <name type="common">Arthrobacter uratoxydans</name>
    <dbReference type="NCBI Taxonomy" id="43667"/>
    <lineage>
        <taxon>Bacteria</taxon>
        <taxon>Bacillati</taxon>
        <taxon>Actinomycetota</taxon>
        <taxon>Actinomycetes</taxon>
        <taxon>Micrococcales</taxon>
        <taxon>Micrococcaceae</taxon>
        <taxon>Glutamicibacter</taxon>
    </lineage>
</organism>